<evidence type="ECO:0008006" key="3">
    <source>
        <dbReference type="Google" id="ProtNLM"/>
    </source>
</evidence>
<dbReference type="InterPro" id="IPR043502">
    <property type="entry name" value="DNA/RNA_pol_sf"/>
</dbReference>
<reference evidence="1 2" key="1">
    <citation type="submission" date="2024-11" db="EMBL/GenBank/DDBJ databases">
        <title>A near-complete genome assembly of Cinchona calisaya.</title>
        <authorList>
            <person name="Lian D.C."/>
            <person name="Zhao X.W."/>
            <person name="Wei L."/>
        </authorList>
    </citation>
    <scope>NUCLEOTIDE SEQUENCE [LARGE SCALE GENOMIC DNA]</scope>
    <source>
        <tissue evidence="1">Nenye</tissue>
    </source>
</reference>
<dbReference type="SUPFAM" id="SSF56672">
    <property type="entry name" value="DNA/RNA polymerases"/>
    <property type="match status" value="1"/>
</dbReference>
<dbReference type="EMBL" id="JBJUIK010000016">
    <property type="protein sequence ID" value="KAL3500318.1"/>
    <property type="molecule type" value="Genomic_DNA"/>
</dbReference>
<dbReference type="PANTHER" id="PTHR24559">
    <property type="entry name" value="TRANSPOSON TY3-I GAG-POL POLYPROTEIN"/>
    <property type="match status" value="1"/>
</dbReference>
<name>A0ABD2XZJ2_9GENT</name>
<dbReference type="Gene3D" id="3.30.70.270">
    <property type="match status" value="1"/>
</dbReference>
<dbReference type="Gene3D" id="3.10.10.10">
    <property type="entry name" value="HIV Type 1 Reverse Transcriptase, subunit A, domain 1"/>
    <property type="match status" value="1"/>
</dbReference>
<dbReference type="AlphaFoldDB" id="A0ABD2XZJ2"/>
<keyword evidence="2" id="KW-1185">Reference proteome</keyword>
<gene>
    <name evidence="1" type="ORF">ACH5RR_039411</name>
</gene>
<sequence length="107" mass="12500">MGLNVVQNQEHKLLATRMANAWRICVVYHKLNLATRKHHFPLPFMDQILEHLASISYYGFLDSYSGYHQIVIAPEDQEKTAFTCLFGTFAYCRMPFDLCNTPRTFPR</sequence>
<dbReference type="Proteomes" id="UP001630127">
    <property type="component" value="Unassembled WGS sequence"/>
</dbReference>
<dbReference type="InterPro" id="IPR053134">
    <property type="entry name" value="RNA-dir_DNA_polymerase"/>
</dbReference>
<protein>
    <recommendedName>
        <fullName evidence="3">Reverse transcriptase</fullName>
    </recommendedName>
</protein>
<evidence type="ECO:0000313" key="1">
    <source>
        <dbReference type="EMBL" id="KAL3500318.1"/>
    </source>
</evidence>
<accession>A0ABD2XZJ2</accession>
<dbReference type="PANTHER" id="PTHR24559:SF444">
    <property type="entry name" value="REVERSE TRANSCRIPTASE DOMAIN-CONTAINING PROTEIN"/>
    <property type="match status" value="1"/>
</dbReference>
<organism evidence="1 2">
    <name type="scientific">Cinchona calisaya</name>
    <dbReference type="NCBI Taxonomy" id="153742"/>
    <lineage>
        <taxon>Eukaryota</taxon>
        <taxon>Viridiplantae</taxon>
        <taxon>Streptophyta</taxon>
        <taxon>Embryophyta</taxon>
        <taxon>Tracheophyta</taxon>
        <taxon>Spermatophyta</taxon>
        <taxon>Magnoliopsida</taxon>
        <taxon>eudicotyledons</taxon>
        <taxon>Gunneridae</taxon>
        <taxon>Pentapetalae</taxon>
        <taxon>asterids</taxon>
        <taxon>lamiids</taxon>
        <taxon>Gentianales</taxon>
        <taxon>Rubiaceae</taxon>
        <taxon>Cinchonoideae</taxon>
        <taxon>Cinchoneae</taxon>
        <taxon>Cinchona</taxon>
    </lineage>
</organism>
<proteinExistence type="predicted"/>
<comment type="caution">
    <text evidence="1">The sequence shown here is derived from an EMBL/GenBank/DDBJ whole genome shotgun (WGS) entry which is preliminary data.</text>
</comment>
<dbReference type="InterPro" id="IPR043128">
    <property type="entry name" value="Rev_trsase/Diguanyl_cyclase"/>
</dbReference>
<evidence type="ECO:0000313" key="2">
    <source>
        <dbReference type="Proteomes" id="UP001630127"/>
    </source>
</evidence>
<dbReference type="CDD" id="cd01647">
    <property type="entry name" value="RT_LTR"/>
    <property type="match status" value="1"/>
</dbReference>